<dbReference type="GO" id="GO:0005737">
    <property type="term" value="C:cytoplasm"/>
    <property type="evidence" value="ECO:0007669"/>
    <property type="project" value="InterPro"/>
</dbReference>
<dbReference type="Gene3D" id="3.40.220.10">
    <property type="entry name" value="Leucine Aminopeptidase, subunit E, domain 1"/>
    <property type="match status" value="1"/>
</dbReference>
<dbReference type="Proteomes" id="UP000637578">
    <property type="component" value="Unassembled WGS sequence"/>
</dbReference>
<keyword evidence="2 10" id="KW-0031">Aminopeptidase</keyword>
<dbReference type="InterPro" id="IPR000819">
    <property type="entry name" value="Peptidase_M17_C"/>
</dbReference>
<dbReference type="PANTHER" id="PTHR11963:SF23">
    <property type="entry name" value="CYTOSOL AMINOPEPTIDASE"/>
    <property type="match status" value="1"/>
</dbReference>
<protein>
    <recommendedName>
        <fullName evidence="7">Probable cytosol aminopeptidase</fullName>
    </recommendedName>
    <alternativeName>
        <fullName evidence="8">Leucine aminopeptidase</fullName>
    </alternativeName>
    <alternativeName>
        <fullName evidence="5">Leucyl aminopeptidase</fullName>
    </alternativeName>
</protein>
<dbReference type="InterPro" id="IPR011356">
    <property type="entry name" value="Leucine_aapep/pepB"/>
</dbReference>
<evidence type="ECO:0000256" key="3">
    <source>
        <dbReference type="ARBA" id="ARBA00022670"/>
    </source>
</evidence>
<dbReference type="SUPFAM" id="SSF53187">
    <property type="entry name" value="Zn-dependent exopeptidases"/>
    <property type="match status" value="1"/>
</dbReference>
<name>A0A8J3CBE1_9PSEU</name>
<gene>
    <name evidence="10" type="primary">pepA</name>
    <name evidence="10" type="ORF">GCM10012275_12250</name>
</gene>
<evidence type="ECO:0000256" key="8">
    <source>
        <dbReference type="ARBA" id="ARBA00050061"/>
    </source>
</evidence>
<comment type="caution">
    <text evidence="10">The sequence shown here is derived from an EMBL/GenBank/DDBJ whole genome shotgun (WGS) entry which is preliminary data.</text>
</comment>
<keyword evidence="3" id="KW-0645">Protease</keyword>
<dbReference type="Pfam" id="PF00883">
    <property type="entry name" value="Peptidase_M17"/>
    <property type="match status" value="1"/>
</dbReference>
<sequence length="489" mass="50646">MPTPLVDVRVATAARHGVPLAVIAGNGADTIGLGPGADVLGVEPGLLERLGVTGRAGQVHPVPGPGWVLGVGSGGSRDWRAAGAALLRAVNGRAANGNGSGEQPPRSVQVLLPEDVDAEAAAAFTLGAIVGSHAFKVTAERTPRLRELRLVVPTEHEDLTEAVRAARTLAAATGLARDLANAPSNVKDPDWLAGTGARLAADTTGLSAVVRDEKWLAEHAFGGMLAVGGGSVRPPRLLELSYRPRGAAGAPHLVFVGKGITFDTGGISIKPAEGMHLMRTDMSGGAAVIAALLAIAELRLPVRVTGLVPCAENHVSGSSYRPGDVVRHFGGSTTEVTNTDAEGRMVMADALAYAVRRHKPDLLLDVATLTGAMKVSLGLRTGGFFATDDELAGRIAAAGDRVGEAWWRMPLLADHADDVRSDIADLRQCPPGPGGITAALFLREFTADLPWAHLDIAGPARADRPYDEVNPGGTGFAARTLVELARSYR</sequence>
<keyword evidence="4" id="KW-0378">Hydrolase</keyword>
<keyword evidence="11" id="KW-1185">Reference proteome</keyword>
<dbReference type="InterPro" id="IPR043472">
    <property type="entry name" value="Macro_dom-like"/>
</dbReference>
<evidence type="ECO:0000313" key="11">
    <source>
        <dbReference type="Proteomes" id="UP000637578"/>
    </source>
</evidence>
<dbReference type="AlphaFoldDB" id="A0A8J3CBE1"/>
<evidence type="ECO:0000256" key="5">
    <source>
        <dbReference type="ARBA" id="ARBA00033172"/>
    </source>
</evidence>
<dbReference type="CDD" id="cd00433">
    <property type="entry name" value="Peptidase_M17"/>
    <property type="match status" value="1"/>
</dbReference>
<dbReference type="EMBL" id="BMMK01000003">
    <property type="protein sequence ID" value="GGM42865.1"/>
    <property type="molecule type" value="Genomic_DNA"/>
</dbReference>
<comment type="function">
    <text evidence="6">Presumably involved in the processing and regular turnover of intracellular proteins. Catalyzes the removal of unsubstituted N-terminal amino acids from various peptides.</text>
</comment>
<dbReference type="GO" id="GO:0030145">
    <property type="term" value="F:manganese ion binding"/>
    <property type="evidence" value="ECO:0007669"/>
    <property type="project" value="InterPro"/>
</dbReference>
<dbReference type="GO" id="GO:0006508">
    <property type="term" value="P:proteolysis"/>
    <property type="evidence" value="ECO:0007669"/>
    <property type="project" value="UniProtKB-KW"/>
</dbReference>
<evidence type="ECO:0000256" key="6">
    <source>
        <dbReference type="ARBA" id="ARBA00049972"/>
    </source>
</evidence>
<dbReference type="GO" id="GO:0070006">
    <property type="term" value="F:metalloaminopeptidase activity"/>
    <property type="evidence" value="ECO:0007669"/>
    <property type="project" value="InterPro"/>
</dbReference>
<evidence type="ECO:0000256" key="7">
    <source>
        <dbReference type="ARBA" id="ARBA00050021"/>
    </source>
</evidence>
<reference evidence="10" key="2">
    <citation type="submission" date="2020-09" db="EMBL/GenBank/DDBJ databases">
        <authorList>
            <person name="Sun Q."/>
            <person name="Zhou Y."/>
        </authorList>
    </citation>
    <scope>NUCLEOTIDE SEQUENCE</scope>
    <source>
        <strain evidence="10">CGMCC 4.5737</strain>
    </source>
</reference>
<dbReference type="PANTHER" id="PTHR11963">
    <property type="entry name" value="LEUCINE AMINOPEPTIDASE-RELATED"/>
    <property type="match status" value="1"/>
</dbReference>
<dbReference type="PROSITE" id="PS00631">
    <property type="entry name" value="CYTOSOL_AP"/>
    <property type="match status" value="1"/>
</dbReference>
<feature type="domain" description="Cytosol aminopeptidase" evidence="9">
    <location>
        <begin position="338"/>
        <end position="345"/>
    </location>
</feature>
<comment type="similarity">
    <text evidence="1">Belongs to the peptidase M17 family.</text>
</comment>
<evidence type="ECO:0000313" key="10">
    <source>
        <dbReference type="EMBL" id="GGM42865.1"/>
    </source>
</evidence>
<evidence type="ECO:0000256" key="1">
    <source>
        <dbReference type="ARBA" id="ARBA00009528"/>
    </source>
</evidence>
<reference evidence="10" key="1">
    <citation type="journal article" date="2014" name="Int. J. Syst. Evol. Microbiol.">
        <title>Complete genome sequence of Corynebacterium casei LMG S-19264T (=DSM 44701T), isolated from a smear-ripened cheese.</title>
        <authorList>
            <consortium name="US DOE Joint Genome Institute (JGI-PGF)"/>
            <person name="Walter F."/>
            <person name="Albersmeier A."/>
            <person name="Kalinowski J."/>
            <person name="Ruckert C."/>
        </authorList>
    </citation>
    <scope>NUCLEOTIDE SEQUENCE</scope>
    <source>
        <strain evidence="10">CGMCC 4.5737</strain>
    </source>
</reference>
<evidence type="ECO:0000259" key="9">
    <source>
        <dbReference type="PROSITE" id="PS00631"/>
    </source>
</evidence>
<organism evidence="10 11">
    <name type="scientific">Longimycelium tulufanense</name>
    <dbReference type="NCBI Taxonomy" id="907463"/>
    <lineage>
        <taxon>Bacteria</taxon>
        <taxon>Bacillati</taxon>
        <taxon>Actinomycetota</taxon>
        <taxon>Actinomycetes</taxon>
        <taxon>Pseudonocardiales</taxon>
        <taxon>Pseudonocardiaceae</taxon>
        <taxon>Longimycelium</taxon>
    </lineage>
</organism>
<dbReference type="PRINTS" id="PR00481">
    <property type="entry name" value="LAMNOPPTDASE"/>
</dbReference>
<accession>A0A8J3CBE1</accession>
<evidence type="ECO:0000256" key="2">
    <source>
        <dbReference type="ARBA" id="ARBA00022438"/>
    </source>
</evidence>
<proteinExistence type="inferred from homology"/>
<dbReference type="Gene3D" id="3.40.630.10">
    <property type="entry name" value="Zn peptidases"/>
    <property type="match status" value="1"/>
</dbReference>
<evidence type="ECO:0000256" key="4">
    <source>
        <dbReference type="ARBA" id="ARBA00022801"/>
    </source>
</evidence>